<dbReference type="InterPro" id="IPR051198">
    <property type="entry name" value="BchE-like"/>
</dbReference>
<dbReference type="PANTHER" id="PTHR43409:SF17">
    <property type="entry name" value="METHYLTHIOTRANSFERASE MJ0865-RELATED"/>
    <property type="match status" value="1"/>
</dbReference>
<dbReference type="Pfam" id="PF04055">
    <property type="entry name" value="Radical_SAM"/>
    <property type="match status" value="1"/>
</dbReference>
<dbReference type="InterPro" id="IPR006158">
    <property type="entry name" value="Cobalamin-bd"/>
</dbReference>
<gene>
    <name evidence="9" type="ORF">HL41_08205</name>
</gene>
<dbReference type="Gene3D" id="3.40.50.280">
    <property type="entry name" value="Cobalamin-binding domain"/>
    <property type="match status" value="1"/>
</dbReference>
<keyword evidence="4" id="KW-0479">Metal-binding</keyword>
<dbReference type="Proteomes" id="UP000028481">
    <property type="component" value="Chromosome"/>
</dbReference>
<keyword evidence="10" id="KW-1185">Reference proteome</keyword>
<accession>A0A075WVX8</accession>
<evidence type="ECO:0000256" key="4">
    <source>
        <dbReference type="ARBA" id="ARBA00022723"/>
    </source>
</evidence>
<dbReference type="Pfam" id="PF02310">
    <property type="entry name" value="B12-binding"/>
    <property type="match status" value="1"/>
</dbReference>
<dbReference type="CDD" id="cd02068">
    <property type="entry name" value="radical_SAM_B12_BD"/>
    <property type="match status" value="1"/>
</dbReference>
<evidence type="ECO:0000259" key="8">
    <source>
        <dbReference type="PROSITE" id="PS51918"/>
    </source>
</evidence>
<dbReference type="NCBIfam" id="TIGR04013">
    <property type="entry name" value="B12_SAM_MJ_1487"/>
    <property type="match status" value="1"/>
</dbReference>
<dbReference type="PROSITE" id="PS51918">
    <property type="entry name" value="RADICAL_SAM"/>
    <property type="match status" value="1"/>
</dbReference>
<dbReference type="Gene3D" id="3.80.30.20">
    <property type="entry name" value="tm_1862 like domain"/>
    <property type="match status" value="1"/>
</dbReference>
<dbReference type="EMBL" id="CP008796">
    <property type="protein sequence ID" value="AIH04638.1"/>
    <property type="molecule type" value="Genomic_DNA"/>
</dbReference>
<evidence type="ECO:0000259" key="7">
    <source>
        <dbReference type="PROSITE" id="PS51332"/>
    </source>
</evidence>
<dbReference type="SFLD" id="SFLDS00029">
    <property type="entry name" value="Radical_SAM"/>
    <property type="match status" value="1"/>
</dbReference>
<dbReference type="InterPro" id="IPR006638">
    <property type="entry name" value="Elp3/MiaA/NifB-like_rSAM"/>
</dbReference>
<keyword evidence="3" id="KW-0949">S-adenosyl-L-methionine</keyword>
<dbReference type="GO" id="GO:0031419">
    <property type="term" value="F:cobalamin binding"/>
    <property type="evidence" value="ECO:0007669"/>
    <property type="project" value="InterPro"/>
</dbReference>
<dbReference type="GO" id="GO:0032259">
    <property type="term" value="P:methylation"/>
    <property type="evidence" value="ECO:0007669"/>
    <property type="project" value="UniProtKB-KW"/>
</dbReference>
<dbReference type="HOGENOM" id="CLU_042889_0_0_0"/>
<keyword evidence="9" id="KW-0489">Methyltransferase</keyword>
<dbReference type="SFLD" id="SFLDG01082">
    <property type="entry name" value="B12-binding_domain_containing"/>
    <property type="match status" value="1"/>
</dbReference>
<keyword evidence="5" id="KW-0408">Iron</keyword>
<dbReference type="STRING" id="289377.HL41_08205"/>
<sequence>MVFLDLPQNKYSLTALLGSLETKEEILSEVEISFAKTKEELFSEISEGLKTYPLQLACFSFFTTQVWEIIPILTEVKNLYKDRVLVCAGGAHPTGDFKRVLKAGADCVVLGEGEQTFIDLLECILNRKSFEAVEGIAFKDINGKIKLNPRKVYVDLDQFLPFSPRFKRFGPLEITRGCPFACNFCQTSRIFGVKVRHRSIEKVLSIVEMLFKRGLTDIRFITPNAFSYGSEDGKTINLERLEELLKGIKGLLKNRGRIFFGSFPSEVRPEHVTPETISLVKTYASNDNLVIGAQSGSERILQLCKRSHTVEDVYRAVKLTVKAGLTPKVDFIFGLPYETEEDVRQTIKVIEDLVKMGAVVHAHTFMPLPQTPFLRKPPGKLSEDLIKLIKSLTGKGLLFGDWEAQQKLSQKIYEYFNS</sequence>
<dbReference type="InterPro" id="IPR023404">
    <property type="entry name" value="rSAM_horseshoe"/>
</dbReference>
<evidence type="ECO:0000256" key="5">
    <source>
        <dbReference type="ARBA" id="ARBA00023004"/>
    </source>
</evidence>
<proteinExistence type="predicted"/>
<dbReference type="PANTHER" id="PTHR43409">
    <property type="entry name" value="ANAEROBIC MAGNESIUM-PROTOPORPHYRIN IX MONOMETHYL ESTER CYCLASE-RELATED"/>
    <property type="match status" value="1"/>
</dbReference>
<dbReference type="GO" id="GO:0008168">
    <property type="term" value="F:methyltransferase activity"/>
    <property type="evidence" value="ECO:0007669"/>
    <property type="project" value="UniProtKB-KW"/>
</dbReference>
<dbReference type="AlphaFoldDB" id="A0A075WVX8"/>
<dbReference type="SUPFAM" id="SSF102114">
    <property type="entry name" value="Radical SAM enzymes"/>
    <property type="match status" value="1"/>
</dbReference>
<dbReference type="InterPro" id="IPR020612">
    <property type="entry name" value="Methylthiotransferase_CS"/>
</dbReference>
<dbReference type="InterPro" id="IPR058240">
    <property type="entry name" value="rSAM_sf"/>
</dbReference>
<dbReference type="InterPro" id="IPR011060">
    <property type="entry name" value="RibuloseP-bd_barrel"/>
</dbReference>
<feature type="domain" description="Radical SAM core" evidence="8">
    <location>
        <begin position="164"/>
        <end position="404"/>
    </location>
</feature>
<protein>
    <submittedName>
        <fullName evidence="9">Methyltransferase</fullName>
    </submittedName>
</protein>
<keyword evidence="9" id="KW-0808">Transferase</keyword>
<keyword evidence="2" id="KW-0004">4Fe-4S</keyword>
<evidence type="ECO:0000256" key="2">
    <source>
        <dbReference type="ARBA" id="ARBA00022485"/>
    </source>
</evidence>
<dbReference type="PROSITE" id="PS01278">
    <property type="entry name" value="MTTASE_RADICAL"/>
    <property type="match status" value="1"/>
</dbReference>
<dbReference type="PaxDb" id="289377-HL41_08205"/>
<dbReference type="PROSITE" id="PS51332">
    <property type="entry name" value="B12_BINDING"/>
    <property type="match status" value="1"/>
</dbReference>
<evidence type="ECO:0000256" key="3">
    <source>
        <dbReference type="ARBA" id="ARBA00022691"/>
    </source>
</evidence>
<dbReference type="KEGG" id="tcm:HL41_08205"/>
<dbReference type="SMART" id="SM00729">
    <property type="entry name" value="Elp3"/>
    <property type="match status" value="1"/>
</dbReference>
<evidence type="ECO:0000256" key="1">
    <source>
        <dbReference type="ARBA" id="ARBA00001966"/>
    </source>
</evidence>
<evidence type="ECO:0000256" key="6">
    <source>
        <dbReference type="ARBA" id="ARBA00023014"/>
    </source>
</evidence>
<comment type="cofactor">
    <cofactor evidence="1">
        <name>[4Fe-4S] cluster</name>
        <dbReference type="ChEBI" id="CHEBI:49883"/>
    </cofactor>
</comment>
<dbReference type="InterPro" id="IPR007197">
    <property type="entry name" value="rSAM"/>
</dbReference>
<dbReference type="eggNOG" id="COG1032">
    <property type="taxonomic scope" value="Bacteria"/>
</dbReference>
<name>A0A075WVX8_9BACT</name>
<dbReference type="GO" id="GO:0046872">
    <property type="term" value="F:metal ion binding"/>
    <property type="evidence" value="ECO:0007669"/>
    <property type="project" value="UniProtKB-KW"/>
</dbReference>
<evidence type="ECO:0000313" key="9">
    <source>
        <dbReference type="EMBL" id="AIH04638.1"/>
    </source>
</evidence>
<dbReference type="GO" id="GO:0051539">
    <property type="term" value="F:4 iron, 4 sulfur cluster binding"/>
    <property type="evidence" value="ECO:0007669"/>
    <property type="project" value="UniProtKB-KW"/>
</dbReference>
<keyword evidence="6" id="KW-0411">Iron-sulfur</keyword>
<dbReference type="SUPFAM" id="SSF51366">
    <property type="entry name" value="Ribulose-phoshate binding barrel"/>
    <property type="match status" value="1"/>
</dbReference>
<dbReference type="CDD" id="cd01335">
    <property type="entry name" value="Radical_SAM"/>
    <property type="match status" value="1"/>
</dbReference>
<feature type="domain" description="B12-binding" evidence="7">
    <location>
        <begin position="1"/>
        <end position="131"/>
    </location>
</feature>
<dbReference type="InterPro" id="IPR023980">
    <property type="entry name" value="CHP04013_B12-bd/rSAM"/>
</dbReference>
<evidence type="ECO:0000313" key="10">
    <source>
        <dbReference type="Proteomes" id="UP000028481"/>
    </source>
</evidence>
<organism evidence="9 10">
    <name type="scientific">Thermodesulfobacterium commune DSM 2178</name>
    <dbReference type="NCBI Taxonomy" id="289377"/>
    <lineage>
        <taxon>Bacteria</taxon>
        <taxon>Pseudomonadati</taxon>
        <taxon>Thermodesulfobacteriota</taxon>
        <taxon>Thermodesulfobacteria</taxon>
        <taxon>Thermodesulfobacteriales</taxon>
        <taxon>Thermodesulfobacteriaceae</taxon>
        <taxon>Thermodesulfobacterium</taxon>
    </lineage>
</organism>
<reference evidence="9 10" key="1">
    <citation type="journal article" date="2015" name="Genome Announc.">
        <title>Genome Sequence of a Sulfate-Reducing Thermophilic Bacterium, Thermodesulfobacterium commune DSM 2178T (Phylum Thermodesulfobacteria).</title>
        <authorList>
            <person name="Bhatnagar S."/>
            <person name="Badger J.H."/>
            <person name="Madupu R."/>
            <person name="Khouri H.M."/>
            <person name="O'Connor E.M."/>
            <person name="Robb F.T."/>
            <person name="Ward N.L."/>
            <person name="Eisen J.A."/>
        </authorList>
    </citation>
    <scope>NUCLEOTIDE SEQUENCE [LARGE SCALE GENOMIC DNA]</scope>
    <source>
        <strain evidence="9 10">DSM 2178</strain>
    </source>
</reference>